<dbReference type="KEGG" id="daur:Daura_28930"/>
<dbReference type="Proteomes" id="UP001058003">
    <property type="component" value="Chromosome"/>
</dbReference>
<dbReference type="EMBL" id="CP073767">
    <property type="protein sequence ID" value="UWZ50833.1"/>
    <property type="molecule type" value="Genomic_DNA"/>
</dbReference>
<dbReference type="RefSeq" id="WP_033358166.1">
    <property type="nucleotide sequence ID" value="NZ_CP073767.1"/>
</dbReference>
<keyword evidence="3" id="KW-1185">Reference proteome</keyword>
<organism evidence="2 3">
    <name type="scientific">Dactylosporangium aurantiacum</name>
    <dbReference type="NCBI Taxonomy" id="35754"/>
    <lineage>
        <taxon>Bacteria</taxon>
        <taxon>Bacillati</taxon>
        <taxon>Actinomycetota</taxon>
        <taxon>Actinomycetes</taxon>
        <taxon>Micromonosporales</taxon>
        <taxon>Micromonosporaceae</taxon>
        <taxon>Dactylosporangium</taxon>
    </lineage>
</organism>
<reference evidence="2" key="1">
    <citation type="submission" date="2021-04" db="EMBL/GenBank/DDBJ databases">
        <title>Dactylosporangium aurantiacum NRRL B-8018 full assembly.</title>
        <authorList>
            <person name="Hartkoorn R.C."/>
            <person name="Beaudoing E."/>
            <person name="Hot D."/>
        </authorList>
    </citation>
    <scope>NUCLEOTIDE SEQUENCE</scope>
    <source>
        <strain evidence="2">NRRL B-8018</strain>
    </source>
</reference>
<proteinExistence type="predicted"/>
<name>A0A9Q9ICT5_9ACTN</name>
<gene>
    <name evidence="2" type="ORF">Daura_28930</name>
</gene>
<protein>
    <submittedName>
        <fullName evidence="2">Uncharacterized protein</fullName>
    </submittedName>
</protein>
<accession>A0A9Q9ICT5</accession>
<dbReference type="AlphaFoldDB" id="A0A9Q9ICT5"/>
<evidence type="ECO:0000256" key="1">
    <source>
        <dbReference type="SAM" id="MobiDB-lite"/>
    </source>
</evidence>
<evidence type="ECO:0000313" key="3">
    <source>
        <dbReference type="Proteomes" id="UP001058003"/>
    </source>
</evidence>
<feature type="region of interest" description="Disordered" evidence="1">
    <location>
        <begin position="1"/>
        <end position="40"/>
    </location>
</feature>
<feature type="compositionally biased region" description="Low complexity" evidence="1">
    <location>
        <begin position="12"/>
        <end position="40"/>
    </location>
</feature>
<evidence type="ECO:0000313" key="2">
    <source>
        <dbReference type="EMBL" id="UWZ50833.1"/>
    </source>
</evidence>
<sequence length="271" mass="27453">MRNRTSGPDSRSAAPTATAAAAAAPSPFAPATSPAGAVDPAATAAPRTYGTITITDQVLTGDPRLHIAVHYPAVSGLPDAARQDRVNAQLRAPADRALSGFAADFGQYPPEAGDNGFATVANHVAATGKLLSVRFDTSMRFPGARSVNGGVTAVTVRLDTGDPIPASAMFTPAAKDDTGAKVLALALRNHFMTAGCADNPGFGDKAVAENIADALRDKPGAAVLVVPNGLWFSFGPGSIAADVCGIITGLLLFTDLTQFVDPALVALAGAY</sequence>